<evidence type="ECO:0000313" key="4">
    <source>
        <dbReference type="Proteomes" id="UP000250572"/>
    </source>
</evidence>
<dbReference type="Pfam" id="PF01390">
    <property type="entry name" value="SEA"/>
    <property type="match status" value="1"/>
</dbReference>
<dbReference type="InterPro" id="IPR000082">
    <property type="entry name" value="SEA_dom"/>
</dbReference>
<keyword evidence="4" id="KW-1185">Reference proteome</keyword>
<evidence type="ECO:0000313" key="3">
    <source>
        <dbReference type="EMBL" id="PWA27130.1"/>
    </source>
</evidence>
<gene>
    <name evidence="3" type="ORF">CCH79_00011708</name>
</gene>
<dbReference type="EMBL" id="NHOQ01001086">
    <property type="protein sequence ID" value="PWA27130.1"/>
    <property type="molecule type" value="Genomic_DNA"/>
</dbReference>
<sequence length="324" mass="34946">TVVEPFSDALFDKGSVQFRALEVRVVAVYDIIYSAKYGILFVRSYIISFRPAITRLRMNGTEAEVGIEFSKTIPAATIPKAEEVQETLKEAVNNPNSTLNVTFDVNSIQIIQVPATPAPIVLQNTTITNNETAANITTGEATTMPGTSAASNATTAALTTVTTTITTRTTTVVQTVRQLTFRSQGETFTTDLLDSTSTAFKNRAALLKSTLEPYYKQSFSSFSDLTVKSFRNGSIINEMELRFASASAPTSTEIAQVLINVASNITAFNVDTTSIFIDGTQVSSGVSHNISLIMAFCMVLLSWMLSTCVGGWFEAVGDTCPVVD</sequence>
<dbReference type="Proteomes" id="UP000250572">
    <property type="component" value="Unassembled WGS sequence"/>
</dbReference>
<keyword evidence="1" id="KW-1133">Transmembrane helix</keyword>
<evidence type="ECO:0000256" key="1">
    <source>
        <dbReference type="SAM" id="Phobius"/>
    </source>
</evidence>
<feature type="non-terminal residue" evidence="3">
    <location>
        <position position="324"/>
    </location>
</feature>
<evidence type="ECO:0000259" key="2">
    <source>
        <dbReference type="PROSITE" id="PS50024"/>
    </source>
</evidence>
<dbReference type="Gene3D" id="3.30.70.960">
    <property type="entry name" value="SEA domain"/>
    <property type="match status" value="1"/>
</dbReference>
<dbReference type="SUPFAM" id="SSF82671">
    <property type="entry name" value="SEA domain"/>
    <property type="match status" value="1"/>
</dbReference>
<dbReference type="PROSITE" id="PS50024">
    <property type="entry name" value="SEA"/>
    <property type="match status" value="2"/>
</dbReference>
<keyword evidence="1" id="KW-0472">Membrane</keyword>
<feature type="domain" description="SEA" evidence="2">
    <location>
        <begin position="1"/>
        <end position="115"/>
    </location>
</feature>
<name>A0A315VUU4_GAMAF</name>
<feature type="domain" description="SEA" evidence="2">
    <location>
        <begin position="173"/>
        <end position="282"/>
    </location>
</feature>
<organism evidence="3 4">
    <name type="scientific">Gambusia affinis</name>
    <name type="common">Western mosquitofish</name>
    <name type="synonym">Heterandria affinis</name>
    <dbReference type="NCBI Taxonomy" id="33528"/>
    <lineage>
        <taxon>Eukaryota</taxon>
        <taxon>Metazoa</taxon>
        <taxon>Chordata</taxon>
        <taxon>Craniata</taxon>
        <taxon>Vertebrata</taxon>
        <taxon>Euteleostomi</taxon>
        <taxon>Actinopterygii</taxon>
        <taxon>Neopterygii</taxon>
        <taxon>Teleostei</taxon>
        <taxon>Neoteleostei</taxon>
        <taxon>Acanthomorphata</taxon>
        <taxon>Ovalentaria</taxon>
        <taxon>Atherinomorphae</taxon>
        <taxon>Cyprinodontiformes</taxon>
        <taxon>Poeciliidae</taxon>
        <taxon>Poeciliinae</taxon>
        <taxon>Gambusia</taxon>
    </lineage>
</organism>
<keyword evidence="1" id="KW-0812">Transmembrane</keyword>
<feature type="non-terminal residue" evidence="3">
    <location>
        <position position="1"/>
    </location>
</feature>
<feature type="transmembrane region" description="Helical" evidence="1">
    <location>
        <begin position="292"/>
        <end position="313"/>
    </location>
</feature>
<protein>
    <recommendedName>
        <fullName evidence="2">SEA domain-containing protein</fullName>
    </recommendedName>
</protein>
<dbReference type="AlphaFoldDB" id="A0A315VUU4"/>
<comment type="caution">
    <text evidence="3">The sequence shown here is derived from an EMBL/GenBank/DDBJ whole genome shotgun (WGS) entry which is preliminary data.</text>
</comment>
<accession>A0A315VUU4</accession>
<reference evidence="3 4" key="1">
    <citation type="journal article" date="2018" name="G3 (Bethesda)">
        <title>A High-Quality Reference Genome for the Invasive Mosquitofish Gambusia affinis Using a Chicago Library.</title>
        <authorList>
            <person name="Hoffberg S.L."/>
            <person name="Troendle N.J."/>
            <person name="Glenn T.C."/>
            <person name="Mahmud O."/>
            <person name="Louha S."/>
            <person name="Chalopin D."/>
            <person name="Bennetzen J.L."/>
            <person name="Mauricio R."/>
        </authorList>
    </citation>
    <scope>NUCLEOTIDE SEQUENCE [LARGE SCALE GENOMIC DNA]</scope>
    <source>
        <strain evidence="3">NE01/NJP1002.9</strain>
        <tissue evidence="3">Muscle</tissue>
    </source>
</reference>
<proteinExistence type="predicted"/>
<dbReference type="InterPro" id="IPR036364">
    <property type="entry name" value="SEA_dom_sf"/>
</dbReference>